<dbReference type="AlphaFoldDB" id="A0A6H5G8F8"/>
<dbReference type="Proteomes" id="UP000479000">
    <property type="component" value="Unassembled WGS sequence"/>
</dbReference>
<reference evidence="2 3" key="1">
    <citation type="submission" date="2020-02" db="EMBL/GenBank/DDBJ databases">
        <authorList>
            <person name="Ferguson B K."/>
        </authorList>
    </citation>
    <scope>NUCLEOTIDE SEQUENCE [LARGE SCALE GENOMIC DNA]</scope>
</reference>
<gene>
    <name evidence="2" type="ORF">NTEN_LOCUS5313</name>
</gene>
<sequence>MARLGSRKIRQPNSSGAESEPTYKEEEENYLHDLVNGCVKREFFFRKCVVLARRFHSAGPLQGSAFFLRTHARGPRTDPTSTCTSEQTTCTSEQTTCTSNSTSIKAEKRTGNQLQVKYQKKCKNRFLMIAEEAHQIGIDSSNVSKIQDDRGEKTSNCWLLESRLGNANKIQ</sequence>
<protein>
    <submittedName>
        <fullName evidence="2">Uncharacterized protein</fullName>
    </submittedName>
</protein>
<evidence type="ECO:0000256" key="1">
    <source>
        <dbReference type="SAM" id="MobiDB-lite"/>
    </source>
</evidence>
<name>A0A6H5G8F8_9HEMI</name>
<accession>A0A6H5G8F8</accession>
<keyword evidence="3" id="KW-1185">Reference proteome</keyword>
<proteinExistence type="predicted"/>
<evidence type="ECO:0000313" key="2">
    <source>
        <dbReference type="EMBL" id="CAA9999030.1"/>
    </source>
</evidence>
<organism evidence="2 3">
    <name type="scientific">Nesidiocoris tenuis</name>
    <dbReference type="NCBI Taxonomy" id="355587"/>
    <lineage>
        <taxon>Eukaryota</taxon>
        <taxon>Metazoa</taxon>
        <taxon>Ecdysozoa</taxon>
        <taxon>Arthropoda</taxon>
        <taxon>Hexapoda</taxon>
        <taxon>Insecta</taxon>
        <taxon>Pterygota</taxon>
        <taxon>Neoptera</taxon>
        <taxon>Paraneoptera</taxon>
        <taxon>Hemiptera</taxon>
        <taxon>Heteroptera</taxon>
        <taxon>Panheteroptera</taxon>
        <taxon>Cimicomorpha</taxon>
        <taxon>Miridae</taxon>
        <taxon>Dicyphina</taxon>
        <taxon>Nesidiocoris</taxon>
    </lineage>
</organism>
<feature type="region of interest" description="Disordered" evidence="1">
    <location>
        <begin position="1"/>
        <end position="25"/>
    </location>
</feature>
<evidence type="ECO:0000313" key="3">
    <source>
        <dbReference type="Proteomes" id="UP000479000"/>
    </source>
</evidence>
<dbReference type="EMBL" id="CADCXU010008064">
    <property type="protein sequence ID" value="CAA9999030.1"/>
    <property type="molecule type" value="Genomic_DNA"/>
</dbReference>
<feature type="compositionally biased region" description="Basic residues" evidence="1">
    <location>
        <begin position="1"/>
        <end position="10"/>
    </location>
</feature>